<dbReference type="AlphaFoldDB" id="A0AAV7RP28"/>
<organism evidence="2 3">
    <name type="scientific">Pleurodeles waltl</name>
    <name type="common">Iberian ribbed newt</name>
    <dbReference type="NCBI Taxonomy" id="8319"/>
    <lineage>
        <taxon>Eukaryota</taxon>
        <taxon>Metazoa</taxon>
        <taxon>Chordata</taxon>
        <taxon>Craniata</taxon>
        <taxon>Vertebrata</taxon>
        <taxon>Euteleostomi</taxon>
        <taxon>Amphibia</taxon>
        <taxon>Batrachia</taxon>
        <taxon>Caudata</taxon>
        <taxon>Salamandroidea</taxon>
        <taxon>Salamandridae</taxon>
        <taxon>Pleurodelinae</taxon>
        <taxon>Pleurodeles</taxon>
    </lineage>
</organism>
<evidence type="ECO:0000256" key="1">
    <source>
        <dbReference type="SAM" id="MobiDB-lite"/>
    </source>
</evidence>
<keyword evidence="3" id="KW-1185">Reference proteome</keyword>
<evidence type="ECO:0000313" key="3">
    <source>
        <dbReference type="Proteomes" id="UP001066276"/>
    </source>
</evidence>
<dbReference type="Proteomes" id="UP001066276">
    <property type="component" value="Chromosome 5"/>
</dbReference>
<proteinExistence type="predicted"/>
<feature type="region of interest" description="Disordered" evidence="1">
    <location>
        <begin position="38"/>
        <end position="136"/>
    </location>
</feature>
<comment type="caution">
    <text evidence="2">The sequence shown here is derived from an EMBL/GenBank/DDBJ whole genome shotgun (WGS) entry which is preliminary data.</text>
</comment>
<protein>
    <submittedName>
        <fullName evidence="2">Uncharacterized protein</fullName>
    </submittedName>
</protein>
<dbReference type="EMBL" id="JANPWB010000009">
    <property type="protein sequence ID" value="KAJ1152600.1"/>
    <property type="molecule type" value="Genomic_DNA"/>
</dbReference>
<accession>A0AAV7RP28</accession>
<feature type="compositionally biased region" description="Low complexity" evidence="1">
    <location>
        <begin position="64"/>
        <end position="87"/>
    </location>
</feature>
<dbReference type="PROSITE" id="PS51257">
    <property type="entry name" value="PROKAR_LIPOPROTEIN"/>
    <property type="match status" value="1"/>
</dbReference>
<gene>
    <name evidence="2" type="ORF">NDU88_005375</name>
</gene>
<evidence type="ECO:0000313" key="2">
    <source>
        <dbReference type="EMBL" id="KAJ1152600.1"/>
    </source>
</evidence>
<name>A0AAV7RP28_PLEWA</name>
<reference evidence="2" key="1">
    <citation type="journal article" date="2022" name="bioRxiv">
        <title>Sequencing and chromosome-scale assembly of the giantPleurodeles waltlgenome.</title>
        <authorList>
            <person name="Brown T."/>
            <person name="Elewa A."/>
            <person name="Iarovenko S."/>
            <person name="Subramanian E."/>
            <person name="Araus A.J."/>
            <person name="Petzold A."/>
            <person name="Susuki M."/>
            <person name="Suzuki K.-i.T."/>
            <person name="Hayashi T."/>
            <person name="Toyoda A."/>
            <person name="Oliveira C."/>
            <person name="Osipova E."/>
            <person name="Leigh N.D."/>
            <person name="Simon A."/>
            <person name="Yun M.H."/>
        </authorList>
    </citation>
    <scope>NUCLEOTIDE SEQUENCE</scope>
    <source>
        <strain evidence="2">20211129_DDA</strain>
        <tissue evidence="2">Liver</tissue>
    </source>
</reference>
<sequence length="158" mass="16117">MPRMFPFGQAPGGLPPGVSRSLGPSSTVALAACCTLLTSFRSPGGPPPQGRSHRGSFAARVDPAEISSSSGSDTAAPAAGSAGQARGAARDTGSPAYRPGPRGPSIHRDPHSRAQRRLPLATAAPPVQAATSRSRQLRVSLPGGFRLRRPFSCSGRVA</sequence>